<dbReference type="Pfam" id="PF22769">
    <property type="entry name" value="DCD"/>
    <property type="match status" value="1"/>
</dbReference>
<keyword evidence="1 3" id="KW-0378">Hydrolase</keyword>
<dbReference type="AlphaFoldDB" id="A0A335F5B8"/>
<dbReference type="PANTHER" id="PTHR42680:SF1">
    <property type="entry name" value="DEOXYURIDINE 5'-TRIPHOSPHATE NUCLEOTIDOHYDROLASE"/>
    <property type="match status" value="1"/>
</dbReference>
<dbReference type="GO" id="GO:0006229">
    <property type="term" value="P:dUTP biosynthetic process"/>
    <property type="evidence" value="ECO:0007669"/>
    <property type="project" value="InterPro"/>
</dbReference>
<dbReference type="CDD" id="cd07557">
    <property type="entry name" value="trimeric_dUTPase"/>
    <property type="match status" value="1"/>
</dbReference>
<accession>A0A335F5B8</accession>
<protein>
    <submittedName>
        <fullName evidence="3">Deoxyuridine 5'-triphosphate nucleotidohydrolase</fullName>
        <ecNumber evidence="3">3.6.1.23</ecNumber>
    </submittedName>
</protein>
<organism evidence="3 4">
    <name type="scientific">Acinetobacter baumannii</name>
    <dbReference type="NCBI Taxonomy" id="470"/>
    <lineage>
        <taxon>Bacteria</taxon>
        <taxon>Pseudomonadati</taxon>
        <taxon>Pseudomonadota</taxon>
        <taxon>Gammaproteobacteria</taxon>
        <taxon>Moraxellales</taxon>
        <taxon>Moraxellaceae</taxon>
        <taxon>Acinetobacter</taxon>
        <taxon>Acinetobacter calcoaceticus/baumannii complex</taxon>
    </lineage>
</organism>
<dbReference type="EC" id="3.6.1.23" evidence="3"/>
<evidence type="ECO:0000256" key="2">
    <source>
        <dbReference type="ARBA" id="ARBA00023080"/>
    </source>
</evidence>
<dbReference type="InterPro" id="IPR011962">
    <property type="entry name" value="dCTP_deaminase"/>
</dbReference>
<keyword evidence="2" id="KW-0546">Nucleotide metabolism</keyword>
<dbReference type="EMBL" id="UFMQ01000001">
    <property type="protein sequence ID" value="SST16433.1"/>
    <property type="molecule type" value="Genomic_DNA"/>
</dbReference>
<proteinExistence type="predicted"/>
<dbReference type="GO" id="GO:0004170">
    <property type="term" value="F:dUTP diphosphatase activity"/>
    <property type="evidence" value="ECO:0007669"/>
    <property type="project" value="UniProtKB-EC"/>
</dbReference>
<dbReference type="PANTHER" id="PTHR42680">
    <property type="entry name" value="DCTP DEAMINASE"/>
    <property type="match status" value="1"/>
</dbReference>
<evidence type="ECO:0000313" key="3">
    <source>
        <dbReference type="EMBL" id="SST16433.1"/>
    </source>
</evidence>
<dbReference type="InterPro" id="IPR033704">
    <property type="entry name" value="dUTPase_trimeric"/>
</dbReference>
<sequence length="188" mass="20997">MLSIVDLAVIHMILAIKSHLSYFLEKGIISNVNSREINNSEGVGLDLAIAEIYEIQNEEAILGKEIRKTPSSQLVSPNMDGYLHLKPGKSYLVKTSEIFNLIPSISCQFYPRSTLFRSGIIFQSSILSVGYYGPMIFNLTNIGEQDFLVEIGARFATAVFTEVKGDSNSYRGQWNEGRVSQPNIEKQI</sequence>
<gene>
    <name evidence="3" type="primary">dut_1</name>
    <name evidence="3" type="ORF">SAMEA104305318_00465</name>
</gene>
<reference evidence="3 4" key="1">
    <citation type="submission" date="2018-07" db="EMBL/GenBank/DDBJ databases">
        <authorList>
            <consortium name="Pathogen Informatics"/>
        </authorList>
    </citation>
    <scope>NUCLEOTIDE SEQUENCE [LARGE SCALE GENOMIC DNA]</scope>
    <source>
        <strain evidence="3 4">4300STDY7045823</strain>
    </source>
</reference>
<dbReference type="GO" id="GO:0008829">
    <property type="term" value="F:dCTP deaminase activity"/>
    <property type="evidence" value="ECO:0007669"/>
    <property type="project" value="InterPro"/>
</dbReference>
<evidence type="ECO:0000256" key="1">
    <source>
        <dbReference type="ARBA" id="ARBA00022801"/>
    </source>
</evidence>
<evidence type="ECO:0000313" key="4">
    <source>
        <dbReference type="Proteomes" id="UP000252694"/>
    </source>
</evidence>
<dbReference type="SUPFAM" id="SSF51283">
    <property type="entry name" value="dUTPase-like"/>
    <property type="match status" value="1"/>
</dbReference>
<dbReference type="Proteomes" id="UP000252694">
    <property type="component" value="Unassembled WGS sequence"/>
</dbReference>
<dbReference type="Gene3D" id="2.70.40.10">
    <property type="match status" value="1"/>
</dbReference>
<dbReference type="InterPro" id="IPR036157">
    <property type="entry name" value="dUTPase-like_sf"/>
</dbReference>
<name>A0A335F5B8_ACIBA</name>